<sequence length="191" mass="19290">MTYLLDLLQGLGVAAAAGASPFLPLAVASAAGLLQLGADYDGTDLSVVGSPVVLVLAILLAVAALVLRRRLERPQAEQALLVLGVVVGAVVTGATIADNSGTWWPGLLAGAVAALVSGLGARSLVRRTRQRLDRDAHGTLAGGVALGAAVVALLSIALPPLGLIALAGGIWLLVGGRRQDTRKHAGLRILR</sequence>
<proteinExistence type="predicted"/>
<evidence type="ECO:0000313" key="3">
    <source>
        <dbReference type="EMBL" id="MDX8152476.1"/>
    </source>
</evidence>
<dbReference type="Pfam" id="PF13548">
    <property type="entry name" value="DUF4126"/>
    <property type="match status" value="1"/>
</dbReference>
<protein>
    <submittedName>
        <fullName evidence="3">DUF4126 family protein</fullName>
    </submittedName>
</protein>
<keyword evidence="1" id="KW-0472">Membrane</keyword>
<feature type="domain" description="DUF4126" evidence="2">
    <location>
        <begin position="7"/>
        <end position="174"/>
    </location>
</feature>
<feature type="transmembrane region" description="Helical" evidence="1">
    <location>
        <begin position="146"/>
        <end position="174"/>
    </location>
</feature>
<dbReference type="Proteomes" id="UP001277761">
    <property type="component" value="Unassembled WGS sequence"/>
</dbReference>
<keyword evidence="1" id="KW-0812">Transmembrane</keyword>
<feature type="transmembrane region" description="Helical" evidence="1">
    <location>
        <begin position="79"/>
        <end position="97"/>
    </location>
</feature>
<comment type="caution">
    <text evidence="3">The sequence shown here is derived from an EMBL/GenBank/DDBJ whole genome shotgun (WGS) entry which is preliminary data.</text>
</comment>
<reference evidence="3 4" key="1">
    <citation type="submission" date="2023-11" db="EMBL/GenBank/DDBJ databases">
        <authorList>
            <person name="Xu M."/>
            <person name="Jiang T."/>
        </authorList>
    </citation>
    <scope>NUCLEOTIDE SEQUENCE [LARGE SCALE GENOMIC DNA]</scope>
    <source>
        <strain evidence="3 4">SD</strain>
    </source>
</reference>
<keyword evidence="1" id="KW-1133">Transmembrane helix</keyword>
<accession>A0ABU4VNF7</accession>
<gene>
    <name evidence="3" type="ORF">SK069_12785</name>
</gene>
<evidence type="ECO:0000259" key="2">
    <source>
        <dbReference type="Pfam" id="PF13548"/>
    </source>
</evidence>
<dbReference type="RefSeq" id="WP_319954632.1">
    <property type="nucleotide sequence ID" value="NZ_JAXAVX010000006.1"/>
</dbReference>
<organism evidence="3 4">
    <name type="scientific">Patulibacter brassicae</name>
    <dbReference type="NCBI Taxonomy" id="1705717"/>
    <lineage>
        <taxon>Bacteria</taxon>
        <taxon>Bacillati</taxon>
        <taxon>Actinomycetota</taxon>
        <taxon>Thermoleophilia</taxon>
        <taxon>Solirubrobacterales</taxon>
        <taxon>Patulibacteraceae</taxon>
        <taxon>Patulibacter</taxon>
    </lineage>
</organism>
<feature type="transmembrane region" description="Helical" evidence="1">
    <location>
        <begin position="46"/>
        <end position="67"/>
    </location>
</feature>
<name>A0ABU4VNF7_9ACTN</name>
<keyword evidence="4" id="KW-1185">Reference proteome</keyword>
<evidence type="ECO:0000256" key="1">
    <source>
        <dbReference type="SAM" id="Phobius"/>
    </source>
</evidence>
<feature type="transmembrane region" description="Helical" evidence="1">
    <location>
        <begin position="103"/>
        <end position="125"/>
    </location>
</feature>
<dbReference type="InterPro" id="IPR025196">
    <property type="entry name" value="DUF4126"/>
</dbReference>
<dbReference type="EMBL" id="JAXAVX010000006">
    <property type="protein sequence ID" value="MDX8152476.1"/>
    <property type="molecule type" value="Genomic_DNA"/>
</dbReference>
<evidence type="ECO:0000313" key="4">
    <source>
        <dbReference type="Proteomes" id="UP001277761"/>
    </source>
</evidence>